<protein>
    <submittedName>
        <fullName evidence="7">Lysophospholipid acyltransferase family protein</fullName>
    </submittedName>
</protein>
<organism evidence="7 8">
    <name type="scientific">Tabrizicola soli</name>
    <dbReference type="NCBI Taxonomy" id="2185115"/>
    <lineage>
        <taxon>Bacteria</taxon>
        <taxon>Pseudomonadati</taxon>
        <taxon>Pseudomonadota</taxon>
        <taxon>Alphaproteobacteria</taxon>
        <taxon>Rhodobacterales</taxon>
        <taxon>Paracoccaceae</taxon>
        <taxon>Tabrizicola</taxon>
    </lineage>
</organism>
<evidence type="ECO:0000256" key="6">
    <source>
        <dbReference type="ARBA" id="ARBA00023315"/>
    </source>
</evidence>
<dbReference type="InterPro" id="IPR004960">
    <property type="entry name" value="LipA_acyltrans"/>
</dbReference>
<keyword evidence="3" id="KW-0997">Cell inner membrane</keyword>
<keyword evidence="6 7" id="KW-0012">Acyltransferase</keyword>
<evidence type="ECO:0000313" key="7">
    <source>
        <dbReference type="EMBL" id="MFC3086988.1"/>
    </source>
</evidence>
<keyword evidence="4" id="KW-0808">Transferase</keyword>
<dbReference type="RefSeq" id="WP_197642767.1">
    <property type="nucleotide sequence ID" value="NZ_JAEACP010000006.1"/>
</dbReference>
<keyword evidence="2" id="KW-1003">Cell membrane</keyword>
<dbReference type="Pfam" id="PF03279">
    <property type="entry name" value="Lip_A_acyltrans"/>
    <property type="match status" value="1"/>
</dbReference>
<accession>A0ABV7DV53</accession>
<keyword evidence="8" id="KW-1185">Reference proteome</keyword>
<dbReference type="PIRSF" id="PIRSF026649">
    <property type="entry name" value="MsbB"/>
    <property type="match status" value="1"/>
</dbReference>
<evidence type="ECO:0000313" key="8">
    <source>
        <dbReference type="Proteomes" id="UP001595445"/>
    </source>
</evidence>
<comment type="caution">
    <text evidence="7">The sequence shown here is derived from an EMBL/GenBank/DDBJ whole genome shotgun (WGS) entry which is preliminary data.</text>
</comment>
<evidence type="ECO:0000256" key="3">
    <source>
        <dbReference type="ARBA" id="ARBA00022519"/>
    </source>
</evidence>
<keyword evidence="5" id="KW-0472">Membrane</keyword>
<dbReference type="PANTHER" id="PTHR30606">
    <property type="entry name" value="LIPID A BIOSYNTHESIS LAUROYL ACYLTRANSFERASE"/>
    <property type="match status" value="1"/>
</dbReference>
<sequence length="298" mass="32912">MSTEADDRPPFRLDHFLVNLAARGLIGLALALPYRWRVGFGGWLVRRVVGPLAGYRERARANLALIWPDRPEAERNAIADASLDNAGRTLIENYSTTAFQARAAATEPQGPGYAALIAARDEGRPVILVSGHFGNYEAARASLVARGFEIGGLYRNLRNRYFNAHYVRTMEAFGGPVFPQGRAGTAGFVRHLKTGGQLVLLFDQDVPTGAALPFLGRPARTALSAAELALRLKAELIPFFAIRQPGGLDFRVELDAPVPHGDPETMMRQVTAALEERVRAHPGQWFWIHRRWKGRARV</sequence>
<proteinExistence type="predicted"/>
<dbReference type="GO" id="GO:0016746">
    <property type="term" value="F:acyltransferase activity"/>
    <property type="evidence" value="ECO:0007669"/>
    <property type="project" value="UniProtKB-KW"/>
</dbReference>
<dbReference type="PANTHER" id="PTHR30606:SF10">
    <property type="entry name" value="PHOSPHATIDYLINOSITOL MANNOSIDE ACYLTRANSFERASE"/>
    <property type="match status" value="1"/>
</dbReference>
<evidence type="ECO:0000256" key="2">
    <source>
        <dbReference type="ARBA" id="ARBA00022475"/>
    </source>
</evidence>
<reference evidence="8" key="1">
    <citation type="journal article" date="2019" name="Int. J. Syst. Evol. Microbiol.">
        <title>The Global Catalogue of Microorganisms (GCM) 10K type strain sequencing project: providing services to taxonomists for standard genome sequencing and annotation.</title>
        <authorList>
            <consortium name="The Broad Institute Genomics Platform"/>
            <consortium name="The Broad Institute Genome Sequencing Center for Infectious Disease"/>
            <person name="Wu L."/>
            <person name="Ma J."/>
        </authorList>
    </citation>
    <scope>NUCLEOTIDE SEQUENCE [LARGE SCALE GENOMIC DNA]</scope>
    <source>
        <strain evidence="8">KCTC 62102</strain>
    </source>
</reference>
<evidence type="ECO:0000256" key="1">
    <source>
        <dbReference type="ARBA" id="ARBA00004533"/>
    </source>
</evidence>
<name>A0ABV7DV53_9RHOB</name>
<gene>
    <name evidence="7" type="ORF">ACFOD6_13120</name>
</gene>
<comment type="subcellular location">
    <subcellularLocation>
        <location evidence="1">Cell inner membrane</location>
    </subcellularLocation>
</comment>
<dbReference type="EMBL" id="JBHRSM010000023">
    <property type="protein sequence ID" value="MFC3086988.1"/>
    <property type="molecule type" value="Genomic_DNA"/>
</dbReference>
<evidence type="ECO:0000256" key="4">
    <source>
        <dbReference type="ARBA" id="ARBA00022679"/>
    </source>
</evidence>
<dbReference type="Proteomes" id="UP001595445">
    <property type="component" value="Unassembled WGS sequence"/>
</dbReference>
<dbReference type="CDD" id="cd07984">
    <property type="entry name" value="LPLAT_LABLAT-like"/>
    <property type="match status" value="1"/>
</dbReference>
<evidence type="ECO:0000256" key="5">
    <source>
        <dbReference type="ARBA" id="ARBA00023136"/>
    </source>
</evidence>